<name>A0A501WHY6_9RHOB</name>
<reference evidence="6 7" key="1">
    <citation type="submission" date="2019-06" db="EMBL/GenBank/DDBJ databases">
        <title>A novel bacterium of genus Amaricoccus, isolated from marine sediment.</title>
        <authorList>
            <person name="Huang H."/>
            <person name="Mo K."/>
            <person name="Hu Y."/>
        </authorList>
    </citation>
    <scope>NUCLEOTIDE SEQUENCE [LARGE SCALE GENOMIC DNA]</scope>
    <source>
        <strain evidence="6 7">HB172011</strain>
    </source>
</reference>
<dbReference type="OrthoDB" id="9804152at2"/>
<dbReference type="Gene3D" id="1.20.1440.20">
    <property type="entry name" value="LemA-like domain"/>
    <property type="match status" value="1"/>
</dbReference>
<evidence type="ECO:0000256" key="3">
    <source>
        <dbReference type="ARBA" id="ARBA00022692"/>
    </source>
</evidence>
<dbReference type="RefSeq" id="WP_140455828.1">
    <property type="nucleotide sequence ID" value="NZ_VFRP01000028.1"/>
</dbReference>
<dbReference type="InterPro" id="IPR023353">
    <property type="entry name" value="LemA-like_dom_sf"/>
</dbReference>
<dbReference type="SUPFAM" id="SSF140478">
    <property type="entry name" value="LemA-like"/>
    <property type="match status" value="1"/>
</dbReference>
<dbReference type="PROSITE" id="PS51257">
    <property type="entry name" value="PROKAR_LIPOPROTEIN"/>
    <property type="match status" value="1"/>
</dbReference>
<comment type="caution">
    <text evidence="6">The sequence shown here is derived from an EMBL/GenBank/DDBJ whole genome shotgun (WGS) entry which is preliminary data.</text>
</comment>
<evidence type="ECO:0000256" key="2">
    <source>
        <dbReference type="ARBA" id="ARBA00008854"/>
    </source>
</evidence>
<comment type="subcellular location">
    <subcellularLocation>
        <location evidence="1">Membrane</location>
        <topology evidence="1">Single-pass membrane protein</topology>
    </subcellularLocation>
</comment>
<dbReference type="Proteomes" id="UP000319255">
    <property type="component" value="Unassembled WGS sequence"/>
</dbReference>
<organism evidence="6 7">
    <name type="scientific">Amaricoccus solimangrovi</name>
    <dbReference type="NCBI Taxonomy" id="2589815"/>
    <lineage>
        <taxon>Bacteria</taxon>
        <taxon>Pseudomonadati</taxon>
        <taxon>Pseudomonadota</taxon>
        <taxon>Alphaproteobacteria</taxon>
        <taxon>Rhodobacterales</taxon>
        <taxon>Paracoccaceae</taxon>
        <taxon>Amaricoccus</taxon>
    </lineage>
</organism>
<dbReference type="Pfam" id="PF04011">
    <property type="entry name" value="LemA"/>
    <property type="match status" value="1"/>
</dbReference>
<gene>
    <name evidence="6" type="ORF">FJM51_19590</name>
</gene>
<evidence type="ECO:0000256" key="1">
    <source>
        <dbReference type="ARBA" id="ARBA00004167"/>
    </source>
</evidence>
<dbReference type="GO" id="GO:0016020">
    <property type="term" value="C:membrane"/>
    <property type="evidence" value="ECO:0007669"/>
    <property type="project" value="UniProtKB-SubCell"/>
</dbReference>
<keyword evidence="3" id="KW-0812">Transmembrane</keyword>
<evidence type="ECO:0000256" key="5">
    <source>
        <dbReference type="ARBA" id="ARBA00023136"/>
    </source>
</evidence>
<dbReference type="PANTHER" id="PTHR34478">
    <property type="entry name" value="PROTEIN LEMA"/>
    <property type="match status" value="1"/>
</dbReference>
<dbReference type="PANTHER" id="PTHR34478:SF2">
    <property type="entry name" value="MEMBRANE PROTEIN"/>
    <property type="match status" value="1"/>
</dbReference>
<evidence type="ECO:0000313" key="7">
    <source>
        <dbReference type="Proteomes" id="UP000319255"/>
    </source>
</evidence>
<keyword evidence="4" id="KW-1133">Transmembrane helix</keyword>
<keyword evidence="5" id="KW-0472">Membrane</keyword>
<keyword evidence="7" id="KW-1185">Reference proteome</keyword>
<comment type="similarity">
    <text evidence="2">Belongs to the LemA family.</text>
</comment>
<dbReference type="EMBL" id="VFRP01000028">
    <property type="protein sequence ID" value="TPE47724.1"/>
    <property type="molecule type" value="Genomic_DNA"/>
</dbReference>
<protein>
    <submittedName>
        <fullName evidence="6">LemA family protein</fullName>
    </submittedName>
</protein>
<sequence length="197" mass="21707">MTAQVARLRAFFLVSLLGLLLSACGYNTIPTLEEQARARWSDVQNNYQRRADLIPNLVATVQGYAAQEKDVLTSVVEARAKATQITVSASDLSDPEKIRQFQEAQGQLSGALGRLIAVSENYPDLKSNQNFLALQSQLEGTENRIAVARRDYIEAVRAYNTEIRTFPGVIWAKIRGAEPMADFTASDGAQTPPTVKF</sequence>
<dbReference type="AlphaFoldDB" id="A0A501WHY6"/>
<accession>A0A501WHY6</accession>
<dbReference type="InterPro" id="IPR007156">
    <property type="entry name" value="MamQ_LemA"/>
</dbReference>
<evidence type="ECO:0000256" key="4">
    <source>
        <dbReference type="ARBA" id="ARBA00022989"/>
    </source>
</evidence>
<proteinExistence type="inferred from homology"/>
<evidence type="ECO:0000313" key="6">
    <source>
        <dbReference type="EMBL" id="TPE47724.1"/>
    </source>
</evidence>